<evidence type="ECO:0000256" key="6">
    <source>
        <dbReference type="ARBA" id="ARBA00023002"/>
    </source>
</evidence>
<dbReference type="SUPFAM" id="SSF50022">
    <property type="entry name" value="ISP domain"/>
    <property type="match status" value="1"/>
</dbReference>
<dbReference type="AlphaFoldDB" id="A0A1H7E5B1"/>
<evidence type="ECO:0000256" key="5">
    <source>
        <dbReference type="ARBA" id="ARBA00022827"/>
    </source>
</evidence>
<dbReference type="InterPro" id="IPR028202">
    <property type="entry name" value="Reductase_C"/>
</dbReference>
<dbReference type="RefSeq" id="WP_090873156.1">
    <property type="nucleotide sequence ID" value="NZ_FNYE01000043.1"/>
</dbReference>
<protein>
    <submittedName>
        <fullName evidence="10">NADPH-dependent 2,4-dienoyl-CoA reductase, sulfur reductase</fullName>
    </submittedName>
</protein>
<dbReference type="InterPro" id="IPR036188">
    <property type="entry name" value="FAD/NAD-bd_sf"/>
</dbReference>
<dbReference type="Gene3D" id="3.50.50.60">
    <property type="entry name" value="FAD/NAD(P)-binding domain"/>
    <property type="match status" value="2"/>
</dbReference>
<dbReference type="PANTHER" id="PTHR43557">
    <property type="entry name" value="APOPTOSIS-INDUCING FACTOR 1"/>
    <property type="match status" value="1"/>
</dbReference>
<evidence type="ECO:0000313" key="10">
    <source>
        <dbReference type="EMBL" id="SEK09119.1"/>
    </source>
</evidence>
<keyword evidence="8" id="KW-0411">Iron-sulfur</keyword>
<dbReference type="GO" id="GO:0005737">
    <property type="term" value="C:cytoplasm"/>
    <property type="evidence" value="ECO:0007669"/>
    <property type="project" value="TreeGrafter"/>
</dbReference>
<accession>A0A1H7E5B1</accession>
<dbReference type="CDD" id="cd03478">
    <property type="entry name" value="Rieske_AIFL_N"/>
    <property type="match status" value="1"/>
</dbReference>
<dbReference type="OrthoDB" id="9769238at2"/>
<evidence type="ECO:0000256" key="1">
    <source>
        <dbReference type="ARBA" id="ARBA00001974"/>
    </source>
</evidence>
<evidence type="ECO:0000256" key="4">
    <source>
        <dbReference type="ARBA" id="ARBA00022723"/>
    </source>
</evidence>
<dbReference type="GO" id="GO:0046872">
    <property type="term" value="F:metal ion binding"/>
    <property type="evidence" value="ECO:0007669"/>
    <property type="project" value="UniProtKB-KW"/>
</dbReference>
<dbReference type="PRINTS" id="PR00368">
    <property type="entry name" value="FADPNR"/>
</dbReference>
<dbReference type="Pfam" id="PF07992">
    <property type="entry name" value="Pyr_redox_2"/>
    <property type="match status" value="1"/>
</dbReference>
<dbReference type="SUPFAM" id="SSF55424">
    <property type="entry name" value="FAD/NAD-linked reductases, dimerisation (C-terminal) domain"/>
    <property type="match status" value="1"/>
</dbReference>
<dbReference type="InterPro" id="IPR023753">
    <property type="entry name" value="FAD/NAD-binding_dom"/>
</dbReference>
<evidence type="ECO:0000259" key="9">
    <source>
        <dbReference type="PROSITE" id="PS51296"/>
    </source>
</evidence>
<evidence type="ECO:0000313" key="11">
    <source>
        <dbReference type="Proteomes" id="UP000198866"/>
    </source>
</evidence>
<dbReference type="SUPFAM" id="SSF51905">
    <property type="entry name" value="FAD/NAD(P)-binding domain"/>
    <property type="match status" value="2"/>
</dbReference>
<dbReference type="Proteomes" id="UP000198866">
    <property type="component" value="Unassembled WGS sequence"/>
</dbReference>
<dbReference type="InterPro" id="IPR050446">
    <property type="entry name" value="FAD-oxidoreductase/Apoptosis"/>
</dbReference>
<sequence>MTHTSDMQKVARLSDLADGMKRVDANGTPILLIRSGKAVHAYGAKCPHAGAPLEEGALCDGRLVCPWHKATFDIASGAIIEPPALLPLTRYPVQLTRDDVLVSSTPETRSNERAATGSASVSADTRTFAIIGAGAAGAAACAALREFGFAGRIVLIDREPRTPYDRTVLSKFVPSGEMLPDDIPSLLPDDFFATHSIDVVQANVTALDARARRIDIGSAPSIRYDAALVATGGVPKRPSLQGIGDEGVAERIRLLRNRDDARRLVETAAQSEHAVILGASFIGLEVASALRERKLRVTIVSPGNVPFEKQFGPDLGRLFMRLHDAHGVRLRMGRRAQTVERSDADDGVLRVTLDNRDTLSCDFIVVGMGVTPATGFIEGVTRNDDGSLDADASMRVADGLYAAGDVARFELRAPVGERVRIEHWRVAQQHARRAARAMLGLPLGEPLVPFFWTYHFGKNFNYLGHARHWDDTIFTGTPDTFEFIALLVEKGKLVAAVGCNRDRQIGALGEAMRKPLDIADAIRLAESE</sequence>
<dbReference type="Gene3D" id="2.102.10.10">
    <property type="entry name" value="Rieske [2Fe-2S] iron-sulphur domain"/>
    <property type="match status" value="1"/>
</dbReference>
<organism evidence="10 11">
    <name type="scientific">Paraburkholderia diazotrophica</name>
    <dbReference type="NCBI Taxonomy" id="667676"/>
    <lineage>
        <taxon>Bacteria</taxon>
        <taxon>Pseudomonadati</taxon>
        <taxon>Pseudomonadota</taxon>
        <taxon>Betaproteobacteria</taxon>
        <taxon>Burkholderiales</taxon>
        <taxon>Burkholderiaceae</taxon>
        <taxon>Paraburkholderia</taxon>
    </lineage>
</organism>
<dbReference type="STRING" id="667676.SAMN05192539_104311"/>
<evidence type="ECO:0000256" key="2">
    <source>
        <dbReference type="ARBA" id="ARBA00022630"/>
    </source>
</evidence>
<dbReference type="Pfam" id="PF00355">
    <property type="entry name" value="Rieske"/>
    <property type="match status" value="1"/>
</dbReference>
<evidence type="ECO:0000256" key="7">
    <source>
        <dbReference type="ARBA" id="ARBA00023004"/>
    </source>
</evidence>
<dbReference type="GO" id="GO:0051537">
    <property type="term" value="F:2 iron, 2 sulfur cluster binding"/>
    <property type="evidence" value="ECO:0007669"/>
    <property type="project" value="UniProtKB-KW"/>
</dbReference>
<keyword evidence="7" id="KW-0408">Iron</keyword>
<feature type="domain" description="Rieske" evidence="9">
    <location>
        <begin position="8"/>
        <end position="102"/>
    </location>
</feature>
<reference evidence="11" key="1">
    <citation type="submission" date="2016-10" db="EMBL/GenBank/DDBJ databases">
        <authorList>
            <person name="Varghese N."/>
            <person name="Submissions S."/>
        </authorList>
    </citation>
    <scope>NUCLEOTIDE SEQUENCE [LARGE SCALE GENOMIC DNA]</scope>
    <source>
        <strain evidence="11">LMG 26031</strain>
    </source>
</reference>
<dbReference type="InterPro" id="IPR036922">
    <property type="entry name" value="Rieske_2Fe-2S_sf"/>
</dbReference>
<keyword evidence="2" id="KW-0285">Flavoprotein</keyword>
<keyword evidence="5" id="KW-0274">FAD</keyword>
<dbReference type="InterPro" id="IPR016156">
    <property type="entry name" value="FAD/NAD-linked_Rdtase_dimer_sf"/>
</dbReference>
<dbReference type="Pfam" id="PF14759">
    <property type="entry name" value="Reductase_C"/>
    <property type="match status" value="1"/>
</dbReference>
<keyword evidence="11" id="KW-1185">Reference proteome</keyword>
<dbReference type="InterPro" id="IPR017941">
    <property type="entry name" value="Rieske_2Fe-2S"/>
</dbReference>
<dbReference type="PROSITE" id="PS51296">
    <property type="entry name" value="RIESKE"/>
    <property type="match status" value="1"/>
</dbReference>
<evidence type="ECO:0000256" key="8">
    <source>
        <dbReference type="ARBA" id="ARBA00023014"/>
    </source>
</evidence>
<comment type="cofactor">
    <cofactor evidence="1">
        <name>FAD</name>
        <dbReference type="ChEBI" id="CHEBI:57692"/>
    </cofactor>
</comment>
<evidence type="ECO:0000256" key="3">
    <source>
        <dbReference type="ARBA" id="ARBA00022714"/>
    </source>
</evidence>
<proteinExistence type="predicted"/>
<dbReference type="Gene3D" id="3.30.390.30">
    <property type="match status" value="1"/>
</dbReference>
<dbReference type="PRINTS" id="PR00411">
    <property type="entry name" value="PNDRDTASEI"/>
</dbReference>
<dbReference type="PANTHER" id="PTHR43557:SF2">
    <property type="entry name" value="RIESKE DOMAIN-CONTAINING PROTEIN-RELATED"/>
    <property type="match status" value="1"/>
</dbReference>
<dbReference type="GO" id="GO:0016651">
    <property type="term" value="F:oxidoreductase activity, acting on NAD(P)H"/>
    <property type="evidence" value="ECO:0007669"/>
    <property type="project" value="TreeGrafter"/>
</dbReference>
<gene>
    <name evidence="10" type="ORF">SAMN05192539_104311</name>
</gene>
<keyword evidence="4" id="KW-0479">Metal-binding</keyword>
<name>A0A1H7E5B1_9BURK</name>
<dbReference type="EMBL" id="FNYE01000043">
    <property type="protein sequence ID" value="SEK09119.1"/>
    <property type="molecule type" value="Genomic_DNA"/>
</dbReference>
<keyword evidence="6" id="KW-0560">Oxidoreductase</keyword>
<keyword evidence="3" id="KW-0001">2Fe-2S</keyword>